<dbReference type="PANTHER" id="PTHR46250">
    <property type="entry name" value="MYB/SANT-LIKE DNA-BINDING DOMAIN PROTEIN-RELATED"/>
    <property type="match status" value="1"/>
</dbReference>
<dbReference type="Proteomes" id="UP000593561">
    <property type="component" value="Unassembled WGS sequence"/>
</dbReference>
<sequence>MSFLNNGSSELPDMARLNFLIKSWLECVCMLTVNANEWKWVPEEDAALVACIVDLYNVGTYNADMGFKASYLNELERMLEKVLPHAMLKAKPKLESRIRTLKRDWTIVYDMLSGKDNSGFGWNEHRQMVVVEDVVHKATGQFRHRSFPYYDQLTSIYAKDRANGKDAQTIADIVEEIDSEDIAIVEEIDSISRPFGPSIEI</sequence>
<comment type="caution">
    <text evidence="2">The sequence shown here is derived from an EMBL/GenBank/DDBJ whole genome shotgun (WGS) entry which is preliminary data.</text>
</comment>
<feature type="domain" description="Myb/SANT-like" evidence="1">
    <location>
        <begin position="39"/>
        <end position="135"/>
    </location>
</feature>
<name>A0A7J8T2I8_GOSDV</name>
<evidence type="ECO:0000313" key="2">
    <source>
        <dbReference type="EMBL" id="MBA0632413.1"/>
    </source>
</evidence>
<evidence type="ECO:0000259" key="1">
    <source>
        <dbReference type="Pfam" id="PF12776"/>
    </source>
</evidence>
<protein>
    <recommendedName>
        <fullName evidence="1">Myb/SANT-like domain-containing protein</fullName>
    </recommendedName>
</protein>
<evidence type="ECO:0000313" key="3">
    <source>
        <dbReference type="Proteomes" id="UP000593561"/>
    </source>
</evidence>
<dbReference type="AlphaFoldDB" id="A0A7J8T2I8"/>
<dbReference type="EMBL" id="JABFAC010000013">
    <property type="protein sequence ID" value="MBA0632413.1"/>
    <property type="molecule type" value="Genomic_DNA"/>
</dbReference>
<dbReference type="Pfam" id="PF12776">
    <property type="entry name" value="Myb_DNA-bind_3"/>
    <property type="match status" value="1"/>
</dbReference>
<accession>A0A7J8T2I8</accession>
<organism evidence="2 3">
    <name type="scientific">Gossypium davidsonii</name>
    <name type="common">Davidson's cotton</name>
    <name type="synonym">Gossypium klotzschianum subsp. davidsonii</name>
    <dbReference type="NCBI Taxonomy" id="34287"/>
    <lineage>
        <taxon>Eukaryota</taxon>
        <taxon>Viridiplantae</taxon>
        <taxon>Streptophyta</taxon>
        <taxon>Embryophyta</taxon>
        <taxon>Tracheophyta</taxon>
        <taxon>Spermatophyta</taxon>
        <taxon>Magnoliopsida</taxon>
        <taxon>eudicotyledons</taxon>
        <taxon>Gunneridae</taxon>
        <taxon>Pentapetalae</taxon>
        <taxon>rosids</taxon>
        <taxon>malvids</taxon>
        <taxon>Malvales</taxon>
        <taxon>Malvaceae</taxon>
        <taxon>Malvoideae</taxon>
        <taxon>Gossypium</taxon>
    </lineage>
</organism>
<dbReference type="PANTHER" id="PTHR46250:SF17">
    <property type="entry name" value="MYB_SANT-LIKE DOMAIN-CONTAINING PROTEIN"/>
    <property type="match status" value="1"/>
</dbReference>
<reference evidence="2 3" key="1">
    <citation type="journal article" date="2019" name="Genome Biol. Evol.">
        <title>Insights into the evolution of the New World diploid cottons (Gossypium, subgenus Houzingenia) based on genome sequencing.</title>
        <authorList>
            <person name="Grover C.E."/>
            <person name="Arick M.A. 2nd"/>
            <person name="Thrash A."/>
            <person name="Conover J.L."/>
            <person name="Sanders W.S."/>
            <person name="Peterson D.G."/>
            <person name="Frelichowski J.E."/>
            <person name="Scheffler J.A."/>
            <person name="Scheffler B.E."/>
            <person name="Wendel J.F."/>
        </authorList>
    </citation>
    <scope>NUCLEOTIDE SEQUENCE [LARGE SCALE GENOMIC DNA]</scope>
    <source>
        <strain evidence="2">27</strain>
        <tissue evidence="2">Leaf</tissue>
    </source>
</reference>
<proteinExistence type="predicted"/>
<keyword evidence="3" id="KW-1185">Reference proteome</keyword>
<gene>
    <name evidence="2" type="ORF">Godav_001158</name>
</gene>
<dbReference type="InterPro" id="IPR024752">
    <property type="entry name" value="Myb/SANT-like_dom"/>
</dbReference>